<name>A0A7W7L2U8_9MICC</name>
<evidence type="ECO:0008006" key="5">
    <source>
        <dbReference type="Google" id="ProtNLM"/>
    </source>
</evidence>
<dbReference type="RefSeq" id="WP_229667045.1">
    <property type="nucleotide sequence ID" value="NZ_BMLA01000001.1"/>
</dbReference>
<gene>
    <name evidence="3" type="ORF">BJ976_000974</name>
</gene>
<feature type="region of interest" description="Disordered" evidence="1">
    <location>
        <begin position="1"/>
        <end position="113"/>
    </location>
</feature>
<keyword evidence="2" id="KW-1133">Transmembrane helix</keyword>
<evidence type="ECO:0000313" key="3">
    <source>
        <dbReference type="EMBL" id="MBB4882623.1"/>
    </source>
</evidence>
<evidence type="ECO:0000256" key="1">
    <source>
        <dbReference type="SAM" id="MobiDB-lite"/>
    </source>
</evidence>
<dbReference type="AlphaFoldDB" id="A0A7W7L2U8"/>
<evidence type="ECO:0000313" key="4">
    <source>
        <dbReference type="Proteomes" id="UP000560081"/>
    </source>
</evidence>
<sequence length="221" mass="24932">MLKRWKKTETDAPPATHGSTALPAAPDATTRPASREPAARPSGRAEARRDRSQGKNAPTPRRKDQEAARRRTLVPEDRKAARRAEREAAAQERMRQRHALETGDERNLPARDRGPQKRFVRDYVDARTGIGEWLMPVVLLYVVAMFIPGAQVQLVLMISLYVLVALVIAESFFLSRQIRKRLTAKFGAAEPGTGFYGVMRALQFRRLRLPKPQVKRGQFPA</sequence>
<keyword evidence="2" id="KW-0812">Transmembrane</keyword>
<proteinExistence type="predicted"/>
<feature type="transmembrane region" description="Helical" evidence="2">
    <location>
        <begin position="130"/>
        <end position="148"/>
    </location>
</feature>
<feature type="compositionally biased region" description="Basic and acidic residues" evidence="1">
    <location>
        <begin position="33"/>
        <end position="53"/>
    </location>
</feature>
<dbReference type="Pfam" id="PF11241">
    <property type="entry name" value="DUF3043"/>
    <property type="match status" value="1"/>
</dbReference>
<dbReference type="EMBL" id="JACHMC010000001">
    <property type="protein sequence ID" value="MBB4882623.1"/>
    <property type="molecule type" value="Genomic_DNA"/>
</dbReference>
<comment type="caution">
    <text evidence="3">The sequence shown here is derived from an EMBL/GenBank/DDBJ whole genome shotgun (WGS) entry which is preliminary data.</text>
</comment>
<keyword evidence="4" id="KW-1185">Reference proteome</keyword>
<protein>
    <recommendedName>
        <fullName evidence="5">DUF3043 domain-containing protein</fullName>
    </recommendedName>
</protein>
<feature type="compositionally biased region" description="Basic and acidic residues" evidence="1">
    <location>
        <begin position="61"/>
        <end position="113"/>
    </location>
</feature>
<evidence type="ECO:0000256" key="2">
    <source>
        <dbReference type="SAM" id="Phobius"/>
    </source>
</evidence>
<reference evidence="3 4" key="1">
    <citation type="submission" date="2020-08" db="EMBL/GenBank/DDBJ databases">
        <title>Sequencing the genomes of 1000 actinobacteria strains.</title>
        <authorList>
            <person name="Klenk H.-P."/>
        </authorList>
    </citation>
    <scope>NUCLEOTIDE SEQUENCE [LARGE SCALE GENOMIC DNA]</scope>
    <source>
        <strain evidence="3 4">DSM 19079</strain>
    </source>
</reference>
<dbReference type="Proteomes" id="UP000560081">
    <property type="component" value="Unassembled WGS sequence"/>
</dbReference>
<dbReference type="InterPro" id="IPR021403">
    <property type="entry name" value="DUF3043"/>
</dbReference>
<feature type="transmembrane region" description="Helical" evidence="2">
    <location>
        <begin position="154"/>
        <end position="175"/>
    </location>
</feature>
<keyword evidence="2" id="KW-0472">Membrane</keyword>
<accession>A0A7W7L2U8</accession>
<organism evidence="3 4">
    <name type="scientific">Micrococcus flavus</name>
    <dbReference type="NCBI Taxonomy" id="384602"/>
    <lineage>
        <taxon>Bacteria</taxon>
        <taxon>Bacillati</taxon>
        <taxon>Actinomycetota</taxon>
        <taxon>Actinomycetes</taxon>
        <taxon>Micrococcales</taxon>
        <taxon>Micrococcaceae</taxon>
        <taxon>Micrococcus</taxon>
    </lineage>
</organism>